<evidence type="ECO:0000256" key="7">
    <source>
        <dbReference type="RuleBase" id="RU000382"/>
    </source>
</evidence>
<dbReference type="GO" id="GO:0019752">
    <property type="term" value="P:carboxylic acid metabolic process"/>
    <property type="evidence" value="ECO:0007669"/>
    <property type="project" value="InterPro"/>
</dbReference>
<comment type="similarity">
    <text evidence="2 7">Belongs to the group II decarboxylase family.</text>
</comment>
<dbReference type="InterPro" id="IPR015424">
    <property type="entry name" value="PyrdxlP-dep_Trfase"/>
</dbReference>
<dbReference type="Proteomes" id="UP000318741">
    <property type="component" value="Chromosome"/>
</dbReference>
<evidence type="ECO:0000256" key="1">
    <source>
        <dbReference type="ARBA" id="ARBA00001933"/>
    </source>
</evidence>
<dbReference type="Gene3D" id="3.90.1150.170">
    <property type="match status" value="1"/>
</dbReference>
<evidence type="ECO:0000313" key="8">
    <source>
        <dbReference type="EMBL" id="QDT14056.1"/>
    </source>
</evidence>
<dbReference type="Pfam" id="PF00282">
    <property type="entry name" value="Pyridoxal_deC"/>
    <property type="match status" value="1"/>
</dbReference>
<dbReference type="KEGG" id="acaf:CA12_01240"/>
<dbReference type="Gene3D" id="3.40.640.10">
    <property type="entry name" value="Type I PLP-dependent aspartate aminotransferase-like (Major domain)"/>
    <property type="match status" value="1"/>
</dbReference>
<dbReference type="InterPro" id="IPR002129">
    <property type="entry name" value="PyrdxlP-dep_de-COase"/>
</dbReference>
<dbReference type="PANTHER" id="PTHR45677">
    <property type="entry name" value="GLUTAMATE DECARBOXYLASE-RELATED"/>
    <property type="match status" value="1"/>
</dbReference>
<evidence type="ECO:0000256" key="2">
    <source>
        <dbReference type="ARBA" id="ARBA00009533"/>
    </source>
</evidence>
<dbReference type="SUPFAM" id="SSF53383">
    <property type="entry name" value="PLP-dependent transferases"/>
    <property type="match status" value="1"/>
</dbReference>
<dbReference type="GO" id="GO:0033983">
    <property type="term" value="F:diaminobutyrate decarboxylase activity"/>
    <property type="evidence" value="ECO:0007669"/>
    <property type="project" value="UniProtKB-EC"/>
</dbReference>
<evidence type="ECO:0000256" key="5">
    <source>
        <dbReference type="ARBA" id="ARBA00023239"/>
    </source>
</evidence>
<dbReference type="GO" id="GO:0005737">
    <property type="term" value="C:cytoplasm"/>
    <property type="evidence" value="ECO:0007669"/>
    <property type="project" value="TreeGrafter"/>
</dbReference>
<evidence type="ECO:0000256" key="3">
    <source>
        <dbReference type="ARBA" id="ARBA00022793"/>
    </source>
</evidence>
<dbReference type="PANTHER" id="PTHR45677:SF8">
    <property type="entry name" value="CYSTEINE SULFINIC ACID DECARBOXYLASE"/>
    <property type="match status" value="1"/>
</dbReference>
<protein>
    <submittedName>
        <fullName evidence="8">L-2,4-diaminobutyrate decarboxylase</fullName>
        <ecNumber evidence="8">4.1.1.86</ecNumber>
    </submittedName>
</protein>
<dbReference type="OrthoDB" id="9803665at2"/>
<dbReference type="EC" id="4.1.1.86" evidence="8"/>
<keyword evidence="3" id="KW-0210">Decarboxylase</keyword>
<evidence type="ECO:0000256" key="4">
    <source>
        <dbReference type="ARBA" id="ARBA00022898"/>
    </source>
</evidence>
<proteinExistence type="inferred from homology"/>
<feature type="modified residue" description="N6-(pyridoxal phosphate)lysine" evidence="6">
    <location>
        <position position="325"/>
    </location>
</feature>
<gene>
    <name evidence="8" type="primary">ddc</name>
    <name evidence="8" type="ORF">CA12_01240</name>
</gene>
<organism evidence="8 9">
    <name type="scientific">Alienimonas californiensis</name>
    <dbReference type="NCBI Taxonomy" id="2527989"/>
    <lineage>
        <taxon>Bacteria</taxon>
        <taxon>Pseudomonadati</taxon>
        <taxon>Planctomycetota</taxon>
        <taxon>Planctomycetia</taxon>
        <taxon>Planctomycetales</taxon>
        <taxon>Planctomycetaceae</taxon>
        <taxon>Alienimonas</taxon>
    </lineage>
</organism>
<accession>A0A517P3V9</accession>
<name>A0A517P3V9_9PLAN</name>
<keyword evidence="5 7" id="KW-0456">Lyase</keyword>
<dbReference type="GO" id="GO:0030170">
    <property type="term" value="F:pyridoxal phosphate binding"/>
    <property type="evidence" value="ECO:0007669"/>
    <property type="project" value="InterPro"/>
</dbReference>
<keyword evidence="9" id="KW-1185">Reference proteome</keyword>
<dbReference type="RefSeq" id="WP_145356662.1">
    <property type="nucleotide sequence ID" value="NZ_CP036265.1"/>
</dbReference>
<dbReference type="AlphaFoldDB" id="A0A517P3V9"/>
<comment type="cofactor">
    <cofactor evidence="1 6 7">
        <name>pyridoxal 5'-phosphate</name>
        <dbReference type="ChEBI" id="CHEBI:597326"/>
    </cofactor>
</comment>
<evidence type="ECO:0000256" key="6">
    <source>
        <dbReference type="PIRSR" id="PIRSR602129-50"/>
    </source>
</evidence>
<dbReference type="EMBL" id="CP036265">
    <property type="protein sequence ID" value="QDT14056.1"/>
    <property type="molecule type" value="Genomic_DNA"/>
</dbReference>
<reference evidence="8 9" key="1">
    <citation type="submission" date="2019-02" db="EMBL/GenBank/DDBJ databases">
        <title>Deep-cultivation of Planctomycetes and their phenomic and genomic characterization uncovers novel biology.</title>
        <authorList>
            <person name="Wiegand S."/>
            <person name="Jogler M."/>
            <person name="Boedeker C."/>
            <person name="Pinto D."/>
            <person name="Vollmers J."/>
            <person name="Rivas-Marin E."/>
            <person name="Kohn T."/>
            <person name="Peeters S.H."/>
            <person name="Heuer A."/>
            <person name="Rast P."/>
            <person name="Oberbeckmann S."/>
            <person name="Bunk B."/>
            <person name="Jeske O."/>
            <person name="Meyerdierks A."/>
            <person name="Storesund J.E."/>
            <person name="Kallscheuer N."/>
            <person name="Luecker S."/>
            <person name="Lage O.M."/>
            <person name="Pohl T."/>
            <person name="Merkel B.J."/>
            <person name="Hornburger P."/>
            <person name="Mueller R.-W."/>
            <person name="Bruemmer F."/>
            <person name="Labrenz M."/>
            <person name="Spormann A.M."/>
            <person name="Op den Camp H."/>
            <person name="Overmann J."/>
            <person name="Amann R."/>
            <person name="Jetten M.S.M."/>
            <person name="Mascher T."/>
            <person name="Medema M.H."/>
            <person name="Devos D.P."/>
            <person name="Kaster A.-K."/>
            <person name="Ovreas L."/>
            <person name="Rohde M."/>
            <person name="Galperin M.Y."/>
            <person name="Jogler C."/>
        </authorList>
    </citation>
    <scope>NUCLEOTIDE SEQUENCE [LARGE SCALE GENOMIC DNA]</scope>
    <source>
        <strain evidence="8 9">CA12</strain>
    </source>
</reference>
<dbReference type="InterPro" id="IPR015421">
    <property type="entry name" value="PyrdxlP-dep_Trfase_major"/>
</dbReference>
<sequence>MPPTPALNSSSAALAAARGRIAPAYDAGLFRESGHAACDALADHLARSLANEGPVLNWHAPADNVAAAAAALRGEPAGSPDDIAGRVRGLIETALSRGQNLHSPRYIGHQVPASVPIAGLFDAVGSVTNQPMAIYEMGPFVSAAEEACVAALGAKLGYAPGTFAGFVTHGGSLANTTCLLTARNVLFKECWENGVPRTGPAPVIVAHGESHYCMARAAGLLGLGTRQVVKAALNDRRQIDPVRLDETLTGLRAEGVPIVAVAAGACATPVGAFDDLNAVADVCEKHHVWLHVDAAHGGAAAFSPKHRHLLDGVERADSVIWDAHKMLFVPALCAFVFYKNREHRFEAFRQDAPYLFDPSDPGLAEHDSGMKTLECTKRAAALGLWGTWATFGEGLFRDLVDVTFALARSLYEKLSAAEDFEPLNDPQCNIVAFRHVPDFLKDADDATLGRFQHDLRRDLVRSGRFYIVPTAKDGVPALRCTVMNPLTTEAHLDELMNELRTRGRRLGGHDE</sequence>
<keyword evidence="4 6" id="KW-0663">Pyridoxal phosphate</keyword>
<evidence type="ECO:0000313" key="9">
    <source>
        <dbReference type="Proteomes" id="UP000318741"/>
    </source>
</evidence>